<dbReference type="RefSeq" id="WP_115315285.1">
    <property type="nucleotide sequence ID" value="NZ_LWIF01000001.1"/>
</dbReference>
<feature type="domain" description="Replication modulator SeqA C-terminal DNA-binding" evidence="5">
    <location>
        <begin position="85"/>
        <end position="191"/>
    </location>
</feature>
<dbReference type="OrthoDB" id="5591069at2"/>
<dbReference type="SUPFAM" id="SSF47598">
    <property type="entry name" value="Ribbon-helix-helix"/>
    <property type="match status" value="1"/>
</dbReference>
<comment type="subcellular location">
    <subcellularLocation>
        <location evidence="4">Cytoplasm</location>
    </subcellularLocation>
</comment>
<gene>
    <name evidence="7" type="primary">seqA</name>
    <name evidence="7" type="ORF">NCTC12872_00742</name>
</gene>
<keyword evidence="2 4" id="KW-0236">DNA replication inhibitor</keyword>
<evidence type="ECO:0000259" key="5">
    <source>
        <dbReference type="Pfam" id="PF03925"/>
    </source>
</evidence>
<evidence type="ECO:0000313" key="7">
    <source>
        <dbReference type="EMBL" id="SUB58774.1"/>
    </source>
</evidence>
<dbReference type="PIRSF" id="PIRSF019401">
    <property type="entry name" value="SeqA"/>
    <property type="match status" value="1"/>
</dbReference>
<keyword evidence="8" id="KW-1185">Reference proteome</keyword>
<dbReference type="InterPro" id="IPR036835">
    <property type="entry name" value="SeqA_DNA-bd_C_sf"/>
</dbReference>
<dbReference type="NCBIfam" id="NF008389">
    <property type="entry name" value="PRK11187.1"/>
    <property type="match status" value="1"/>
</dbReference>
<dbReference type="GO" id="GO:0005737">
    <property type="term" value="C:cytoplasm"/>
    <property type="evidence" value="ECO:0007669"/>
    <property type="project" value="UniProtKB-SubCell"/>
</dbReference>
<dbReference type="InterPro" id="IPR013321">
    <property type="entry name" value="Arc_rbn_hlx_hlx"/>
</dbReference>
<dbReference type="Pfam" id="PF17206">
    <property type="entry name" value="SeqA_N"/>
    <property type="match status" value="1"/>
</dbReference>
<reference evidence="7 8" key="1">
    <citation type="submission" date="2018-06" db="EMBL/GenBank/DDBJ databases">
        <authorList>
            <consortium name="Pathogen Informatics"/>
            <person name="Doyle S."/>
        </authorList>
    </citation>
    <scope>NUCLEOTIDE SEQUENCE [LARGE SCALE GENOMIC DNA]</scope>
    <source>
        <strain evidence="7 8">NCTC12872</strain>
    </source>
</reference>
<comment type="similarity">
    <text evidence="4">Belongs to the SeqA family.</text>
</comment>
<dbReference type="Pfam" id="PF03925">
    <property type="entry name" value="SeqA"/>
    <property type="match status" value="1"/>
</dbReference>
<keyword evidence="1 4" id="KW-0963">Cytoplasm</keyword>
<protein>
    <recommendedName>
        <fullName evidence="4">Negative modulator of initiation of replication</fullName>
    </recommendedName>
</protein>
<dbReference type="InterPro" id="IPR033761">
    <property type="entry name" value="SeqA_N"/>
</dbReference>
<name>A0A379C936_9PAST</name>
<keyword evidence="3 4" id="KW-0238">DNA-binding</keyword>
<dbReference type="InterPro" id="IPR010985">
    <property type="entry name" value="Ribbon_hlx_hlx"/>
</dbReference>
<dbReference type="InterPro" id="IPR026577">
    <property type="entry name" value="SeqA_DNA-bd_C"/>
</dbReference>
<dbReference type="EMBL" id="UGTA01000001">
    <property type="protein sequence ID" value="SUB58774.1"/>
    <property type="molecule type" value="Genomic_DNA"/>
</dbReference>
<evidence type="ECO:0000256" key="3">
    <source>
        <dbReference type="ARBA" id="ARBA00023125"/>
    </source>
</evidence>
<organism evidence="7 8">
    <name type="scientific">Phocoenobacter uteri</name>
    <dbReference type="NCBI Taxonomy" id="146806"/>
    <lineage>
        <taxon>Bacteria</taxon>
        <taxon>Pseudomonadati</taxon>
        <taxon>Pseudomonadota</taxon>
        <taxon>Gammaproteobacteria</taxon>
        <taxon>Pasteurellales</taxon>
        <taxon>Pasteurellaceae</taxon>
        <taxon>Phocoenobacter</taxon>
    </lineage>
</organism>
<dbReference type="AlphaFoldDB" id="A0A379C936"/>
<dbReference type="Proteomes" id="UP000255417">
    <property type="component" value="Unassembled WGS sequence"/>
</dbReference>
<evidence type="ECO:0000256" key="4">
    <source>
        <dbReference type="PIRNR" id="PIRNR019401"/>
    </source>
</evidence>
<evidence type="ECO:0000256" key="1">
    <source>
        <dbReference type="ARBA" id="ARBA00022490"/>
    </source>
</evidence>
<dbReference type="GO" id="GO:0032297">
    <property type="term" value="P:negative regulation of DNA-templated DNA replication initiation"/>
    <property type="evidence" value="ECO:0007669"/>
    <property type="project" value="InterPro"/>
</dbReference>
<proteinExistence type="inferred from homology"/>
<evidence type="ECO:0000259" key="6">
    <source>
        <dbReference type="Pfam" id="PF17206"/>
    </source>
</evidence>
<evidence type="ECO:0000313" key="8">
    <source>
        <dbReference type="Proteomes" id="UP000255417"/>
    </source>
</evidence>
<dbReference type="SUPFAM" id="SSF82808">
    <property type="entry name" value="Replication modulator SeqA, C-terminal DNA-binding domain"/>
    <property type="match status" value="1"/>
</dbReference>
<dbReference type="Gene3D" id="1.20.1380.10">
    <property type="entry name" value="Replication modulator SeqA, C-terminal DNA-binding domain"/>
    <property type="match status" value="1"/>
</dbReference>
<dbReference type="InterPro" id="IPR005621">
    <property type="entry name" value="SeqA"/>
</dbReference>
<comment type="function">
    <text evidence="4">Negative regulator of replication initiation, which contributes to regulation of DNA replication and ensures that replication initiation occurs exactly once per chromosome per cell cycle. Binds to pairs of hemimethylated GATC sequences in the oriC region, thus preventing assembly of replication proteins and re-initiation at newly replicated origins. Repression is relieved when the region becomes fully methylated.</text>
</comment>
<sequence>MKNIEIDDELYQYIASRTQFIGETASDILRRLLRLPATPQPFVLVQENVKTEPKTTAKKTVESKKSAETKKDEVKDQDISFLLKHLDNTLNSDDFINEKKAVRRFLAVLSALHFAAPQRFTYGTENIKGSERVYFAKDAETILSTGNGVKVKQIPDSPFWVITNNNTARKGIILSKLMNAMDIPQDYIERTQAFFI</sequence>
<feature type="domain" description="Negative modulator of initiation of replication SeqA N-terminal" evidence="6">
    <location>
        <begin position="1"/>
        <end position="36"/>
    </location>
</feature>
<evidence type="ECO:0000256" key="2">
    <source>
        <dbReference type="ARBA" id="ARBA00022880"/>
    </source>
</evidence>
<dbReference type="GO" id="GO:0006355">
    <property type="term" value="P:regulation of DNA-templated transcription"/>
    <property type="evidence" value="ECO:0007669"/>
    <property type="project" value="InterPro"/>
</dbReference>
<dbReference type="GO" id="GO:0003677">
    <property type="term" value="F:DNA binding"/>
    <property type="evidence" value="ECO:0007669"/>
    <property type="project" value="UniProtKB-KW"/>
</dbReference>
<dbReference type="Gene3D" id="1.10.1220.10">
    <property type="entry name" value="Met repressor-like"/>
    <property type="match status" value="1"/>
</dbReference>
<accession>A0A379C936</accession>